<dbReference type="PANTHER" id="PTHR37023:SF1">
    <property type="entry name" value="ISSOD25 TRANSPOSASE TNPA_ISSOD25"/>
    <property type="match status" value="1"/>
</dbReference>
<gene>
    <name evidence="3" type="ORF">S03H2_55454</name>
</gene>
<dbReference type="GO" id="GO:0004803">
    <property type="term" value="F:transposase activity"/>
    <property type="evidence" value="ECO:0007669"/>
    <property type="project" value="InterPro"/>
</dbReference>
<feature type="non-terminal residue" evidence="3">
    <location>
        <position position="172"/>
    </location>
</feature>
<dbReference type="Pfam" id="PF04986">
    <property type="entry name" value="Y2_Tnp"/>
    <property type="match status" value="1"/>
</dbReference>
<evidence type="ECO:0000259" key="1">
    <source>
        <dbReference type="Pfam" id="PF04986"/>
    </source>
</evidence>
<dbReference type="InterPro" id="IPR026889">
    <property type="entry name" value="Zn_Tnp"/>
</dbReference>
<comment type="caution">
    <text evidence="3">The sequence shown here is derived from an EMBL/GenBank/DDBJ whole genome shotgun (WGS) entry which is preliminary data.</text>
</comment>
<dbReference type="Pfam" id="PF14319">
    <property type="entry name" value="Zn_Tnp_IS91"/>
    <property type="match status" value="1"/>
</dbReference>
<evidence type="ECO:0000259" key="2">
    <source>
        <dbReference type="Pfam" id="PF14319"/>
    </source>
</evidence>
<name>X1JQ42_9ZZZZ</name>
<dbReference type="GO" id="GO:0006313">
    <property type="term" value="P:DNA transposition"/>
    <property type="evidence" value="ECO:0007669"/>
    <property type="project" value="InterPro"/>
</dbReference>
<dbReference type="InterPro" id="IPR007069">
    <property type="entry name" value="Transposase_32"/>
</dbReference>
<organism evidence="3">
    <name type="scientific">marine sediment metagenome</name>
    <dbReference type="NCBI Taxonomy" id="412755"/>
    <lineage>
        <taxon>unclassified sequences</taxon>
        <taxon>metagenomes</taxon>
        <taxon>ecological metagenomes</taxon>
    </lineage>
</organism>
<dbReference type="GO" id="GO:0003677">
    <property type="term" value="F:DNA binding"/>
    <property type="evidence" value="ECO:0007669"/>
    <property type="project" value="InterPro"/>
</dbReference>
<feature type="domain" description="Transposase zinc-binding" evidence="2">
    <location>
        <begin position="7"/>
        <end position="98"/>
    </location>
</feature>
<evidence type="ECO:0000313" key="3">
    <source>
        <dbReference type="EMBL" id="GAH80399.1"/>
    </source>
</evidence>
<dbReference type="PANTHER" id="PTHR37023">
    <property type="entry name" value="TRANSPOSASE"/>
    <property type="match status" value="1"/>
</dbReference>
<accession>X1JQ42</accession>
<sequence>MVELADIFRQHGSAYRQKYGDRILPGHHQAVRAIEQCRTEALGGHIYHCPDCDETYYSYHSCRNRHCPKCQNDAAQQWLQKQQDLLLPVPYFLLTFTLPDGLRKVARSHQKLFYNLLFRVSAAATQKLAQDPRFIGGQVGMTGVLHTWGRTLVYHPHVHYLVPAGGVDKDGN</sequence>
<reference evidence="3" key="1">
    <citation type="journal article" date="2014" name="Front. Microbiol.">
        <title>High frequency of phylogenetically diverse reductive dehalogenase-homologous genes in deep subseafloor sedimentary metagenomes.</title>
        <authorList>
            <person name="Kawai M."/>
            <person name="Futagami T."/>
            <person name="Toyoda A."/>
            <person name="Takaki Y."/>
            <person name="Nishi S."/>
            <person name="Hori S."/>
            <person name="Arai W."/>
            <person name="Tsubouchi T."/>
            <person name="Morono Y."/>
            <person name="Uchiyama I."/>
            <person name="Ito T."/>
            <person name="Fujiyama A."/>
            <person name="Inagaki F."/>
            <person name="Takami H."/>
        </authorList>
    </citation>
    <scope>NUCLEOTIDE SEQUENCE</scope>
    <source>
        <strain evidence="3">Expedition CK06-06</strain>
    </source>
</reference>
<dbReference type="EMBL" id="BARU01035416">
    <property type="protein sequence ID" value="GAH80399.1"/>
    <property type="molecule type" value="Genomic_DNA"/>
</dbReference>
<dbReference type="AlphaFoldDB" id="X1JQ42"/>
<proteinExistence type="predicted"/>
<feature type="domain" description="Transposase IS801/IS1294" evidence="1">
    <location>
        <begin position="140"/>
        <end position="171"/>
    </location>
</feature>
<protein>
    <submittedName>
        <fullName evidence="3">Uncharacterized protein</fullName>
    </submittedName>
</protein>